<name>A0ABC9AN45_9POAL</name>
<dbReference type="PANTHER" id="PTHR33074">
    <property type="entry name" value="EXPRESSED PROTEIN-RELATED"/>
    <property type="match status" value="1"/>
</dbReference>
<dbReference type="Pfam" id="PF07762">
    <property type="entry name" value="DUF1618"/>
    <property type="match status" value="1"/>
</dbReference>
<protein>
    <recommendedName>
        <fullName evidence="1">DUF1618 domain-containing protein</fullName>
    </recommendedName>
</protein>
<reference evidence="5" key="1">
    <citation type="submission" date="2024-06" db="EMBL/GenBank/DDBJ databases">
        <authorList>
            <person name="Ryan C."/>
        </authorList>
    </citation>
    <scope>NUCLEOTIDE SEQUENCE [LARGE SCALE GENOMIC DNA]</scope>
</reference>
<dbReference type="PANTHER" id="PTHR33074:SF76">
    <property type="entry name" value="OS11G0569701 PROTEIN"/>
    <property type="match status" value="1"/>
</dbReference>
<dbReference type="AlphaFoldDB" id="A0ABC9AN45"/>
<gene>
    <name evidence="2" type="ORF">URODEC1_LOCUS56491</name>
    <name evidence="3" type="ORF">URODEC1_LOCUS56497</name>
    <name evidence="4" type="ORF">URODEC1_LOCUS56503</name>
</gene>
<reference evidence="3 5" key="2">
    <citation type="submission" date="2024-10" db="EMBL/GenBank/DDBJ databases">
        <authorList>
            <person name="Ryan C."/>
        </authorList>
    </citation>
    <scope>NUCLEOTIDE SEQUENCE [LARGE SCALE GENOMIC DNA]</scope>
</reference>
<dbReference type="Proteomes" id="UP001497457">
    <property type="component" value="Chromosome 21rd"/>
</dbReference>
<dbReference type="InterPro" id="IPR011676">
    <property type="entry name" value="DUF1618"/>
</dbReference>
<feature type="domain" description="DUF1618" evidence="1">
    <location>
        <begin position="264"/>
        <end position="402"/>
    </location>
</feature>
<evidence type="ECO:0000313" key="3">
    <source>
        <dbReference type="EMBL" id="CAL4982183.1"/>
    </source>
</evidence>
<dbReference type="EMBL" id="OZ075131">
    <property type="protein sequence ID" value="CAL4982183.1"/>
    <property type="molecule type" value="Genomic_DNA"/>
</dbReference>
<proteinExistence type="predicted"/>
<dbReference type="EMBL" id="OZ075131">
    <property type="protein sequence ID" value="CAL4982170.1"/>
    <property type="molecule type" value="Genomic_DNA"/>
</dbReference>
<evidence type="ECO:0000313" key="5">
    <source>
        <dbReference type="Proteomes" id="UP001497457"/>
    </source>
</evidence>
<dbReference type="EMBL" id="OZ075131">
    <property type="protein sequence ID" value="CAL4982201.1"/>
    <property type="molecule type" value="Genomic_DNA"/>
</dbReference>
<accession>A0ABC9AN45</accession>
<evidence type="ECO:0000259" key="1">
    <source>
        <dbReference type="Pfam" id="PF07762"/>
    </source>
</evidence>
<evidence type="ECO:0000313" key="4">
    <source>
        <dbReference type="EMBL" id="CAL4982201.1"/>
    </source>
</evidence>
<evidence type="ECO:0000313" key="2">
    <source>
        <dbReference type="EMBL" id="CAL4982170.1"/>
    </source>
</evidence>
<keyword evidence="5" id="KW-1185">Reference proteome</keyword>
<sequence>MKLLTRLGHGTLFHGLLSQFKCRRSTGIRSIHQIAASQHSRKAAATMDPSWVLLHSRDSRRNDSFAADAKTAAETRTSTGQRLRVAFDLAAPPEASLLHYECAEAAQHDKYGSTFNIVAAHGDSVLLRLWRVRKPTPLVGPYDHFVYRFGGEGARPPSLSLLPALKVMKKYEEGIGDPNCRPLLNEDTGILRRGDDGKFLLARIEVLLEHSEGRGMANLCMLRPGCSQWEEKRLVPIVYEEGYEVTGSSPYMAIPVGDRFLCWWVGSDTGFILCDMADDANPKLRQVPLPEMPYDPDYYTDDLLPLTDSRSMGAAGASSLRFVAIEPRCCCGGFGRSSCLRSQYAFTVTTWTLTLTMDGPVTWVKEGVMDCEELWALPGYEGIPHVHLQCPVVSLDNPDIVCFWVVDSMAERKAWMIKVDTRRKVLLAAVQCTTDASKSYDSYDLRQAKLQ</sequence>
<organism evidence="3 5">
    <name type="scientific">Urochloa decumbens</name>
    <dbReference type="NCBI Taxonomy" id="240449"/>
    <lineage>
        <taxon>Eukaryota</taxon>
        <taxon>Viridiplantae</taxon>
        <taxon>Streptophyta</taxon>
        <taxon>Embryophyta</taxon>
        <taxon>Tracheophyta</taxon>
        <taxon>Spermatophyta</taxon>
        <taxon>Magnoliopsida</taxon>
        <taxon>Liliopsida</taxon>
        <taxon>Poales</taxon>
        <taxon>Poaceae</taxon>
        <taxon>PACMAD clade</taxon>
        <taxon>Panicoideae</taxon>
        <taxon>Panicodae</taxon>
        <taxon>Paniceae</taxon>
        <taxon>Melinidinae</taxon>
        <taxon>Urochloa</taxon>
    </lineage>
</organism>